<sequence>MSAADAAHALQRGRRACVVGAALVLAICLLSSVVSGQSTIVPIVNINYNTPGYVLYKQADVGAPVATSRAAANAHCVQNGMSIFSGETKSKDDAFAADAARQMGGAGYSTFTGSSAEPVTEQYCKQLVPSMVATPNSYNCTFTFRYGLLTVYDYEPAMNQPGIAQAFALYPAAHIGSPPTGFDITWDTTHPNPRGYYFMASTGITATAGRHVNVDATVAAGDANIDASKFVVYCESQSFLGYVPIPTVLVQPSFVNGFKDLTWAQKYWWVIFLIVAVIILIVLFAILIYCCLTMTPPKEGPPIAPMVLRERNGRAYVHCSDDESSAKPRNAVRDSPEPTTATQPSSQRQPSSILMVPVPVPVVDPEDLIQATPSIFSQEETLQTTEGDSLASSDGEGDDGFAGVQTS</sequence>
<feature type="compositionally biased region" description="Polar residues" evidence="1">
    <location>
        <begin position="337"/>
        <end position="350"/>
    </location>
</feature>
<name>A0AAW0ENR0_9TRYP</name>
<keyword evidence="2" id="KW-0812">Transmembrane</keyword>
<dbReference type="EMBL" id="JAECZO010000060">
    <property type="protein sequence ID" value="KAK7195692.1"/>
    <property type="molecule type" value="Genomic_DNA"/>
</dbReference>
<feature type="signal peptide" evidence="3">
    <location>
        <begin position="1"/>
        <end position="36"/>
    </location>
</feature>
<evidence type="ECO:0000256" key="3">
    <source>
        <dbReference type="SAM" id="SignalP"/>
    </source>
</evidence>
<evidence type="ECO:0000256" key="2">
    <source>
        <dbReference type="SAM" id="Phobius"/>
    </source>
</evidence>
<feature type="chain" id="PRO_5043710013" description="Membrane-associated protein" evidence="3">
    <location>
        <begin position="37"/>
        <end position="407"/>
    </location>
</feature>
<gene>
    <name evidence="4" type="ORF">NESM_000499400</name>
</gene>
<dbReference type="AlphaFoldDB" id="A0AAW0ENR0"/>
<comment type="caution">
    <text evidence="4">The sequence shown here is derived from an EMBL/GenBank/DDBJ whole genome shotgun (WGS) entry which is preliminary data.</text>
</comment>
<feature type="region of interest" description="Disordered" evidence="1">
    <location>
        <begin position="319"/>
        <end position="350"/>
    </location>
</feature>
<dbReference type="PANTHER" id="PTHR35613:SF2">
    <property type="entry name" value="C-TYPE LECTIN DOMAIN-CONTAINING PROTEIN"/>
    <property type="match status" value="1"/>
</dbReference>
<keyword evidence="5" id="KW-1185">Reference proteome</keyword>
<keyword evidence="2" id="KW-0472">Membrane</keyword>
<organism evidence="4 5">
    <name type="scientific">Novymonas esmeraldas</name>
    <dbReference type="NCBI Taxonomy" id="1808958"/>
    <lineage>
        <taxon>Eukaryota</taxon>
        <taxon>Discoba</taxon>
        <taxon>Euglenozoa</taxon>
        <taxon>Kinetoplastea</taxon>
        <taxon>Metakinetoplastina</taxon>
        <taxon>Trypanosomatida</taxon>
        <taxon>Trypanosomatidae</taxon>
        <taxon>Novymonas</taxon>
    </lineage>
</organism>
<proteinExistence type="predicted"/>
<evidence type="ECO:0000313" key="4">
    <source>
        <dbReference type="EMBL" id="KAK7195692.1"/>
    </source>
</evidence>
<evidence type="ECO:0008006" key="6">
    <source>
        <dbReference type="Google" id="ProtNLM"/>
    </source>
</evidence>
<feature type="transmembrane region" description="Helical" evidence="2">
    <location>
        <begin position="267"/>
        <end position="292"/>
    </location>
</feature>
<dbReference type="Proteomes" id="UP001430356">
    <property type="component" value="Unassembled WGS sequence"/>
</dbReference>
<evidence type="ECO:0000313" key="5">
    <source>
        <dbReference type="Proteomes" id="UP001430356"/>
    </source>
</evidence>
<feature type="region of interest" description="Disordered" evidence="1">
    <location>
        <begin position="373"/>
        <end position="407"/>
    </location>
</feature>
<dbReference type="PANTHER" id="PTHR35613">
    <property type="entry name" value="C-TYPE LECTIN DOMAIN-CONTAINING PROTEIN"/>
    <property type="match status" value="1"/>
</dbReference>
<accession>A0AAW0ENR0</accession>
<protein>
    <recommendedName>
        <fullName evidence="6">Membrane-associated protein</fullName>
    </recommendedName>
</protein>
<keyword evidence="3" id="KW-0732">Signal</keyword>
<evidence type="ECO:0000256" key="1">
    <source>
        <dbReference type="SAM" id="MobiDB-lite"/>
    </source>
</evidence>
<feature type="compositionally biased region" description="Basic and acidic residues" evidence="1">
    <location>
        <begin position="319"/>
        <end position="336"/>
    </location>
</feature>
<reference evidence="4 5" key="1">
    <citation type="journal article" date="2021" name="MBio">
        <title>A New Model Trypanosomatid, Novymonas esmeraldas: Genomic Perception of Its 'Candidatus Pandoraea novymonadis' Endosymbiont.</title>
        <authorList>
            <person name="Zakharova A."/>
            <person name="Saura A."/>
            <person name="Butenko A."/>
            <person name="Podesvova L."/>
            <person name="Warmusova S."/>
            <person name="Kostygov A.Y."/>
            <person name="Nenarokova A."/>
            <person name="Lukes J."/>
            <person name="Opperdoes F.R."/>
            <person name="Yurchenko V."/>
        </authorList>
    </citation>
    <scope>NUCLEOTIDE SEQUENCE [LARGE SCALE GENOMIC DNA]</scope>
    <source>
        <strain evidence="4 5">E262AT.01</strain>
    </source>
</reference>
<keyword evidence="2" id="KW-1133">Transmembrane helix</keyword>
<feature type="compositionally biased region" description="Polar residues" evidence="1">
    <location>
        <begin position="373"/>
        <end position="392"/>
    </location>
</feature>